<accession>A0A0A2WL12</accession>
<feature type="region of interest" description="Disordered" evidence="28">
    <location>
        <begin position="846"/>
        <end position="873"/>
    </location>
</feature>
<keyword evidence="17" id="KW-0067">ATP-binding</keyword>
<keyword evidence="16" id="KW-0658">Purine biosynthesis</keyword>
<dbReference type="InterPro" id="IPR013785">
    <property type="entry name" value="Aldolase_TIM"/>
</dbReference>
<comment type="catalytic activity">
    <reaction evidence="26">
        <text>L-aspartate 4-semialdehyde + pyruvate = (2S,4S)-4-hydroxy-2,3,4,5-tetrahydrodipicolinate + H2O + H(+)</text>
        <dbReference type="Rhea" id="RHEA:34171"/>
        <dbReference type="ChEBI" id="CHEBI:15361"/>
        <dbReference type="ChEBI" id="CHEBI:15377"/>
        <dbReference type="ChEBI" id="CHEBI:15378"/>
        <dbReference type="ChEBI" id="CHEBI:67139"/>
        <dbReference type="ChEBI" id="CHEBI:537519"/>
        <dbReference type="EC" id="4.3.3.7"/>
    </reaction>
</comment>
<dbReference type="NCBIfam" id="TIGR00674">
    <property type="entry name" value="dapA"/>
    <property type="match status" value="1"/>
</dbReference>
<evidence type="ECO:0000256" key="8">
    <source>
        <dbReference type="ARBA" id="ARBA00012217"/>
    </source>
</evidence>
<comment type="function">
    <text evidence="1">Catalyzes the condensation of (S)-aspartate-beta-semialdehyde [(S)-ASA] and pyruvate to 4-hydroxy-tetrahydrodipicolinate (HTPA).</text>
</comment>
<dbReference type="EC" id="4.3.3.7" evidence="7"/>
<dbReference type="FunFam" id="3.30.200.20:FF:000086">
    <property type="entry name" value="Phosphoribosylaminoimidazole-succinocarboxamide synthase"/>
    <property type="match status" value="1"/>
</dbReference>
<name>A0A0A2WL12_BEABA</name>
<evidence type="ECO:0000256" key="5">
    <source>
        <dbReference type="ARBA" id="ARBA00007592"/>
    </source>
</evidence>
<evidence type="ECO:0000256" key="19">
    <source>
        <dbReference type="ARBA" id="ARBA00022989"/>
    </source>
</evidence>
<dbReference type="CDD" id="cd00950">
    <property type="entry name" value="DHDPS"/>
    <property type="match status" value="1"/>
</dbReference>
<keyword evidence="21" id="KW-0457">Lysine biosynthesis</keyword>
<dbReference type="PROSITE" id="PS01058">
    <property type="entry name" value="SAICAR_SYNTHETASE_2"/>
    <property type="match status" value="1"/>
</dbReference>
<evidence type="ECO:0000256" key="1">
    <source>
        <dbReference type="ARBA" id="ARBA00003294"/>
    </source>
</evidence>
<dbReference type="Pfam" id="PF06804">
    <property type="entry name" value="Lipoprotein_18"/>
    <property type="match status" value="1"/>
</dbReference>
<dbReference type="GO" id="GO:0009089">
    <property type="term" value="P:lysine biosynthetic process via diaminopimelate"/>
    <property type="evidence" value="ECO:0007669"/>
    <property type="project" value="UniProtKB-UniPathway"/>
</dbReference>
<keyword evidence="23" id="KW-0456">Lyase</keyword>
<dbReference type="CDD" id="cd01415">
    <property type="entry name" value="SAICAR_synt_PurC"/>
    <property type="match status" value="1"/>
</dbReference>
<reference evidence="30 31" key="1">
    <citation type="submission" date="2012-10" db="EMBL/GenBank/DDBJ databases">
        <title>Genome sequencing and analysis of entomopathogenic fungi Beauveria bassiana D1-5.</title>
        <authorList>
            <person name="Li Q."/>
            <person name="Wang L."/>
            <person name="Zhang Z."/>
            <person name="Wang Q."/>
            <person name="Ren J."/>
            <person name="Wang M."/>
            <person name="Xu W."/>
            <person name="Wang J."/>
            <person name="Lu Y."/>
            <person name="Du Q."/>
            <person name="Sun Z."/>
        </authorList>
    </citation>
    <scope>NUCLEOTIDE SEQUENCE [LARGE SCALE GENOMIC DNA]</scope>
    <source>
        <strain evidence="30 31">D1-5</strain>
    </source>
</reference>
<dbReference type="PROSITE" id="PS01057">
    <property type="entry name" value="SAICAR_SYNTHETASE_1"/>
    <property type="match status" value="1"/>
</dbReference>
<dbReference type="Gene3D" id="3.30.200.20">
    <property type="entry name" value="Phosphorylase Kinase, domain 1"/>
    <property type="match status" value="1"/>
</dbReference>
<keyword evidence="19" id="KW-1133">Transmembrane helix</keyword>
<dbReference type="UniPathway" id="UPA00034">
    <property type="reaction ID" value="UER00017"/>
</dbReference>
<evidence type="ECO:0000256" key="20">
    <source>
        <dbReference type="ARBA" id="ARBA00023136"/>
    </source>
</evidence>
<dbReference type="GO" id="GO:0008840">
    <property type="term" value="F:4-hydroxy-tetrahydrodipicolinate synthase activity"/>
    <property type="evidence" value="ECO:0007669"/>
    <property type="project" value="UniProtKB-EC"/>
</dbReference>
<evidence type="ECO:0000256" key="9">
    <source>
        <dbReference type="ARBA" id="ARBA00016460"/>
    </source>
</evidence>
<dbReference type="STRING" id="1245745.A0A0A2WL12"/>
<comment type="subcellular location">
    <subcellularLocation>
        <location evidence="2">Membrane</location>
        <topology evidence="2">Single-pass membrane protein</topology>
    </subcellularLocation>
</comment>
<dbReference type="Gene3D" id="3.30.310.170">
    <property type="entry name" value="Outer membrane protein assembly factor BamC"/>
    <property type="match status" value="1"/>
</dbReference>
<evidence type="ECO:0000256" key="25">
    <source>
        <dbReference type="ARBA" id="ARBA00030409"/>
    </source>
</evidence>
<dbReference type="UniPathway" id="UPA00074">
    <property type="reaction ID" value="UER00131"/>
</dbReference>
<evidence type="ECO:0000256" key="6">
    <source>
        <dbReference type="ARBA" id="ARBA00010190"/>
    </source>
</evidence>
<protein>
    <recommendedName>
        <fullName evidence="9">Phosphoribosylaminoimidazole-succinocarboxamide synthase</fullName>
        <ecNumber evidence="7">4.3.3.7</ecNumber>
        <ecNumber evidence="8">6.3.2.6</ecNumber>
    </recommendedName>
    <alternativeName>
        <fullName evidence="25">SAICAR synthetase</fullName>
    </alternativeName>
</protein>
<dbReference type="NCBIfam" id="TIGR00081">
    <property type="entry name" value="purC"/>
    <property type="match status" value="1"/>
</dbReference>
<dbReference type="FunFam" id="3.20.20.70:FF:000046">
    <property type="entry name" value="4-hydroxy-tetrahydrodipicolinate synthase"/>
    <property type="match status" value="1"/>
</dbReference>
<dbReference type="InterPro" id="IPR042268">
    <property type="entry name" value="BamC_C"/>
</dbReference>
<keyword evidence="15" id="KW-0547">Nucleotide-binding</keyword>
<evidence type="ECO:0000256" key="10">
    <source>
        <dbReference type="ARBA" id="ARBA00022490"/>
    </source>
</evidence>
<evidence type="ECO:0000259" key="29">
    <source>
        <dbReference type="Pfam" id="PF01259"/>
    </source>
</evidence>
<evidence type="ECO:0000256" key="12">
    <source>
        <dbReference type="ARBA" id="ARBA00022605"/>
    </source>
</evidence>
<dbReference type="InterPro" id="IPR020625">
    <property type="entry name" value="Schiff_base-form_aldolases_AS"/>
</dbReference>
<comment type="similarity">
    <text evidence="6">Belongs to the SAICAR synthetase family.</text>
</comment>
<evidence type="ECO:0000256" key="13">
    <source>
        <dbReference type="ARBA" id="ARBA00022692"/>
    </source>
</evidence>
<dbReference type="InterPro" id="IPR010653">
    <property type="entry name" value="NlpB/DapX"/>
</dbReference>
<dbReference type="InterPro" id="IPR014524">
    <property type="entry name" value="BamC"/>
</dbReference>
<dbReference type="HAMAP" id="MF_00418">
    <property type="entry name" value="DapA"/>
    <property type="match status" value="1"/>
</dbReference>
<evidence type="ECO:0000256" key="18">
    <source>
        <dbReference type="ARBA" id="ARBA00022915"/>
    </source>
</evidence>
<dbReference type="Gene3D" id="3.30.530.50">
    <property type="match status" value="1"/>
</dbReference>
<evidence type="ECO:0000256" key="22">
    <source>
        <dbReference type="ARBA" id="ARBA00023237"/>
    </source>
</evidence>
<keyword evidence="14" id="KW-0732">Signal</keyword>
<keyword evidence="20" id="KW-0472">Membrane</keyword>
<evidence type="ECO:0000256" key="21">
    <source>
        <dbReference type="ARBA" id="ARBA00023154"/>
    </source>
</evidence>
<dbReference type="HAMAP" id="MF_00137">
    <property type="entry name" value="SAICAR_synth"/>
    <property type="match status" value="1"/>
</dbReference>
<keyword evidence="12" id="KW-0028">Amino-acid biosynthesis</keyword>
<dbReference type="PROSITE" id="PS00666">
    <property type="entry name" value="DHDPS_2"/>
    <property type="match status" value="1"/>
</dbReference>
<sequence>MDEKGNVCRSSLKKLIDYHVASGTSAIVSVGTTGESATLSHDEHVDVVKLTVELADGRIPIIAGTGANATSEAISLTHHLQDSGIVGCLTVTPYYNRPTQEGLFQHFKAIAESTHLPQMLYNVPSRTGCDMLPETVGRLAKIKNIIGIKEATGNLSRVNQIKELVEDDFILVSGDDASALDFIQLGGHGVISVTANVAAREMAEMCKLATSGQFAQAREINQRLMPLHHKLFVEPNPIPVKWAARELGLVATDTLRLPMTPLTDASRPGDLMAYSVQKSTVAKVAVVSLAMLLAACSSDQRYKRQVSGDESYLDATPLAEIHSPAGMILPIQNGDYNIPVTNGSGAVGKQLDIRPPAQALALVNGARTQFTGDTATLQVEANKASGLWPQVVSILQSENYAIAQRNDASQTLTTDWVQWNRADEDVQYRGRYQISVQPQGYQQSVVVKLLNLEQGGKPVADASSLQRYSAQMLNIISAGLDKSETTRQNAQDNRSSAQLDVQSAADDTGLPMLVVRAPFNVVWNRLPAALEKAGMKVTDTTRSQGNIAVTYKALSDSSWSDLGAKDPGLTNGDYKLQVGDLDNRSSLQFIDPKGHPLTQSQNDALVAVFQAAFSNTENPDLLVLEFRNDTSAGDGARIEQFDRKGMVNNKFNHFIMAKLEEAGIPTQMEALLSDNEVLVKKLDMVPVECVIRNRAAGSLVKRLGIEEGIELNPPLFDLFLKNDAMHDPMVNESYCETFGWVSKENLARMRELSYKANDVLSKLFDDAGLILVDFKLEFGLFKGEVVLGDEFSPDGSRLWDKQTLDKMDKDRFRQSLGGLIEACRKAARPMTSISLHVVNEGERMRWQGRRESDNVEDRRNDASGPGMSMGGGGFRIPRGKGGLVLLVVVIVASYYGVDLTSFLSGEPPASQQSSQQRTISPKDDEAAKFTSVILATTEDTWGEIFQKMGRTYQQPKLVMYRGATRTGCGTGQSVMGPFYCPADSTVYIDLSFYDDMRNKLGAGGDFAQGYVIAHEVGHHVQKLLGIEPKVRQLQQNASQAEGNRLSVKMELQADCFAGVWGNSMQKQQVLDAGDLQEALNAAEAIGDDRLQQQSQGRVVPDSFTHGTSEQRYTWFKRGFDSGDPAQCNTFGNALR</sequence>
<feature type="domain" description="SAICAR synthetase/ADE2 N-terminal" evidence="29">
    <location>
        <begin position="616"/>
        <end position="828"/>
    </location>
</feature>
<dbReference type="Gene3D" id="3.30.470.20">
    <property type="entry name" value="ATP-grasp fold, B domain"/>
    <property type="match status" value="1"/>
</dbReference>
<dbReference type="PANTHER" id="PTHR30168:SF0">
    <property type="entry name" value="INNER MEMBRANE PROTEIN"/>
    <property type="match status" value="1"/>
</dbReference>
<comment type="pathway">
    <text evidence="4">Amino-acid biosynthesis; L-lysine biosynthesis via DAP pathway; (S)-tetrahydrodipicolinate from L-aspartate: step 3/4.</text>
</comment>
<keyword evidence="11" id="KW-0436">Ligase</keyword>
<dbReference type="Pfam" id="PF04228">
    <property type="entry name" value="Zn_peptidase"/>
    <property type="match status" value="1"/>
</dbReference>
<dbReference type="InterPro" id="IPR005263">
    <property type="entry name" value="DapA"/>
</dbReference>
<gene>
    <name evidence="30" type="ORF">BBAD15_g250</name>
</gene>
<keyword evidence="18" id="KW-0220">Diaminopimelate biosynthesis</keyword>
<evidence type="ECO:0000256" key="4">
    <source>
        <dbReference type="ARBA" id="ARBA00005120"/>
    </source>
</evidence>
<keyword evidence="10" id="KW-0963">Cytoplasm</keyword>
<comment type="similarity">
    <text evidence="5">Belongs to the DapA family.</text>
</comment>
<evidence type="ECO:0000256" key="24">
    <source>
        <dbReference type="ARBA" id="ARBA00023270"/>
    </source>
</evidence>
<organism evidence="30 31">
    <name type="scientific">Beauveria bassiana D1-5</name>
    <dbReference type="NCBI Taxonomy" id="1245745"/>
    <lineage>
        <taxon>Eukaryota</taxon>
        <taxon>Fungi</taxon>
        <taxon>Dikarya</taxon>
        <taxon>Ascomycota</taxon>
        <taxon>Pezizomycotina</taxon>
        <taxon>Sordariomycetes</taxon>
        <taxon>Hypocreomycetidae</taxon>
        <taxon>Hypocreales</taxon>
        <taxon>Cordycipitaceae</taxon>
        <taxon>Beauveria</taxon>
    </lineage>
</organism>
<dbReference type="InterPro" id="IPR007343">
    <property type="entry name" value="Uncharacterised_pept_Zn_put"/>
</dbReference>
<evidence type="ECO:0000256" key="16">
    <source>
        <dbReference type="ARBA" id="ARBA00022755"/>
    </source>
</evidence>
<evidence type="ECO:0000256" key="7">
    <source>
        <dbReference type="ARBA" id="ARBA00012086"/>
    </source>
</evidence>
<dbReference type="InterPro" id="IPR018236">
    <property type="entry name" value="SAICAR_synthetase_CS"/>
</dbReference>
<comment type="caution">
    <text evidence="30">The sequence shown here is derived from an EMBL/GenBank/DDBJ whole genome shotgun (WGS) entry which is preliminary data.</text>
</comment>
<feature type="region of interest" description="Disordered" evidence="28">
    <location>
        <begin position="905"/>
        <end position="924"/>
    </location>
</feature>
<keyword evidence="30" id="KW-0449">Lipoprotein</keyword>
<dbReference type="EMBL" id="ANFO01000023">
    <property type="protein sequence ID" value="KGQ13769.1"/>
    <property type="molecule type" value="Genomic_DNA"/>
</dbReference>
<dbReference type="HOGENOM" id="CLU_278479_0_0_1"/>
<dbReference type="GO" id="GO:0016020">
    <property type="term" value="C:membrane"/>
    <property type="evidence" value="ECO:0007669"/>
    <property type="project" value="UniProtKB-SubCell"/>
</dbReference>
<keyword evidence="24" id="KW-0704">Schiff base</keyword>
<dbReference type="InterPro" id="IPR002220">
    <property type="entry name" value="DapA-like"/>
</dbReference>
<comment type="catalytic activity">
    <reaction evidence="27">
        <text>5-amino-1-(5-phospho-D-ribosyl)imidazole-4-carboxylate + L-aspartate + ATP = (2S)-2-[5-amino-1-(5-phospho-beta-D-ribosyl)imidazole-4-carboxamido]succinate + ADP + phosphate + 2 H(+)</text>
        <dbReference type="Rhea" id="RHEA:22628"/>
        <dbReference type="ChEBI" id="CHEBI:15378"/>
        <dbReference type="ChEBI" id="CHEBI:29991"/>
        <dbReference type="ChEBI" id="CHEBI:30616"/>
        <dbReference type="ChEBI" id="CHEBI:43474"/>
        <dbReference type="ChEBI" id="CHEBI:58443"/>
        <dbReference type="ChEBI" id="CHEBI:77657"/>
        <dbReference type="ChEBI" id="CHEBI:456216"/>
        <dbReference type="EC" id="6.3.2.6"/>
    </reaction>
</comment>
<evidence type="ECO:0000256" key="28">
    <source>
        <dbReference type="SAM" id="MobiDB-lite"/>
    </source>
</evidence>
<dbReference type="GO" id="GO:0019877">
    <property type="term" value="P:diaminopimelate biosynthetic process"/>
    <property type="evidence" value="ECO:0007669"/>
    <property type="project" value="UniProtKB-KW"/>
</dbReference>
<dbReference type="GO" id="GO:0004639">
    <property type="term" value="F:phosphoribosylaminoimidazolesuccinocarboxamide synthase activity"/>
    <property type="evidence" value="ECO:0007669"/>
    <property type="project" value="UniProtKB-EC"/>
</dbReference>
<dbReference type="SUPFAM" id="SSF56104">
    <property type="entry name" value="SAICAR synthase-like"/>
    <property type="match status" value="1"/>
</dbReference>
<evidence type="ECO:0000256" key="17">
    <source>
        <dbReference type="ARBA" id="ARBA00022840"/>
    </source>
</evidence>
<dbReference type="SMART" id="SM01130">
    <property type="entry name" value="DHDPS"/>
    <property type="match status" value="1"/>
</dbReference>
<dbReference type="GO" id="GO:0005524">
    <property type="term" value="F:ATP binding"/>
    <property type="evidence" value="ECO:0007669"/>
    <property type="project" value="UniProtKB-KW"/>
</dbReference>
<feature type="compositionally biased region" description="Basic and acidic residues" evidence="28">
    <location>
        <begin position="846"/>
        <end position="861"/>
    </location>
</feature>
<evidence type="ECO:0000256" key="27">
    <source>
        <dbReference type="ARBA" id="ARBA00048475"/>
    </source>
</evidence>
<dbReference type="Proteomes" id="UP000030106">
    <property type="component" value="Unassembled WGS sequence"/>
</dbReference>
<evidence type="ECO:0000256" key="3">
    <source>
        <dbReference type="ARBA" id="ARBA00004672"/>
    </source>
</evidence>
<dbReference type="EC" id="6.3.2.6" evidence="8"/>
<dbReference type="PANTHER" id="PTHR30168">
    <property type="entry name" value="PUTATIVE MEMBRANE PROTEIN YPFJ"/>
    <property type="match status" value="1"/>
</dbReference>
<dbReference type="PRINTS" id="PR00146">
    <property type="entry name" value="DHPICSNTHASE"/>
</dbReference>
<evidence type="ECO:0000256" key="15">
    <source>
        <dbReference type="ARBA" id="ARBA00022741"/>
    </source>
</evidence>
<proteinExistence type="inferred from homology"/>
<keyword evidence="13" id="KW-0812">Transmembrane</keyword>
<dbReference type="Gene3D" id="3.20.20.70">
    <property type="entry name" value="Aldolase class I"/>
    <property type="match status" value="1"/>
</dbReference>
<dbReference type="Pfam" id="PF01259">
    <property type="entry name" value="SAICAR_synt"/>
    <property type="match status" value="1"/>
</dbReference>
<evidence type="ECO:0000256" key="26">
    <source>
        <dbReference type="ARBA" id="ARBA00047836"/>
    </source>
</evidence>
<dbReference type="AlphaFoldDB" id="A0A0A2WL12"/>
<dbReference type="InterPro" id="IPR020624">
    <property type="entry name" value="Schiff_base-form_aldolases_CS"/>
</dbReference>
<dbReference type="NCBIfam" id="NF008674">
    <property type="entry name" value="PRK11679.1"/>
    <property type="match status" value="1"/>
</dbReference>
<dbReference type="InterPro" id="IPR033934">
    <property type="entry name" value="SAICAR_synt_PurC"/>
</dbReference>
<evidence type="ECO:0000313" key="31">
    <source>
        <dbReference type="Proteomes" id="UP000030106"/>
    </source>
</evidence>
<dbReference type="InterPro" id="IPR028923">
    <property type="entry name" value="SAICAR_synt/ADE2_N"/>
</dbReference>
<evidence type="ECO:0000256" key="23">
    <source>
        <dbReference type="ARBA" id="ARBA00023239"/>
    </source>
</evidence>
<dbReference type="PROSITE" id="PS00665">
    <property type="entry name" value="DHDPS_1"/>
    <property type="match status" value="1"/>
</dbReference>
<evidence type="ECO:0000313" key="30">
    <source>
        <dbReference type="EMBL" id="KGQ13769.1"/>
    </source>
</evidence>
<dbReference type="InterPro" id="IPR001636">
    <property type="entry name" value="SAICAR_synth"/>
</dbReference>
<comment type="pathway">
    <text evidence="3">Purine metabolism; IMP biosynthesis via de novo pathway; 5-amino-1-(5-phospho-D-ribosyl)imidazole-4-carboxamide from 5-amino-1-(5-phospho-D-ribosyl)imidazole-4-carboxylate: step 1/2.</text>
</comment>
<evidence type="ECO:0000256" key="11">
    <source>
        <dbReference type="ARBA" id="ARBA00022598"/>
    </source>
</evidence>
<feature type="compositionally biased region" description="Polar residues" evidence="28">
    <location>
        <begin position="909"/>
        <end position="919"/>
    </location>
</feature>
<dbReference type="GO" id="GO:0006189">
    <property type="term" value="P:'de novo' IMP biosynthetic process"/>
    <property type="evidence" value="ECO:0007669"/>
    <property type="project" value="UniProtKB-UniPathway"/>
</dbReference>
<dbReference type="SUPFAM" id="SSF51569">
    <property type="entry name" value="Aldolase"/>
    <property type="match status" value="1"/>
</dbReference>
<dbReference type="FunFam" id="3.30.470.20:FF:000006">
    <property type="entry name" value="Phosphoribosylaminoimidazole-succinocarboxamide synthase"/>
    <property type="match status" value="1"/>
</dbReference>
<dbReference type="HAMAP" id="MF_00924">
    <property type="entry name" value="OM_assembly_BamC"/>
    <property type="match status" value="1"/>
</dbReference>
<dbReference type="Pfam" id="PF00701">
    <property type="entry name" value="DHDPS"/>
    <property type="match status" value="1"/>
</dbReference>
<evidence type="ECO:0000256" key="2">
    <source>
        <dbReference type="ARBA" id="ARBA00004167"/>
    </source>
</evidence>
<keyword evidence="22" id="KW-0998">Cell outer membrane</keyword>
<evidence type="ECO:0000256" key="14">
    <source>
        <dbReference type="ARBA" id="ARBA00022729"/>
    </source>
</evidence>